<proteinExistence type="predicted"/>
<feature type="compositionally biased region" description="Basic residues" evidence="1">
    <location>
        <begin position="1"/>
        <end position="10"/>
    </location>
</feature>
<dbReference type="EMBL" id="GBRH01240843">
    <property type="protein sequence ID" value="JAD57052.1"/>
    <property type="molecule type" value="Transcribed_RNA"/>
</dbReference>
<dbReference type="AlphaFoldDB" id="A0A0A9BCN1"/>
<feature type="region of interest" description="Disordered" evidence="1">
    <location>
        <begin position="45"/>
        <end position="75"/>
    </location>
</feature>
<organism evidence="2">
    <name type="scientific">Arundo donax</name>
    <name type="common">Giant reed</name>
    <name type="synonym">Donax arundinaceus</name>
    <dbReference type="NCBI Taxonomy" id="35708"/>
    <lineage>
        <taxon>Eukaryota</taxon>
        <taxon>Viridiplantae</taxon>
        <taxon>Streptophyta</taxon>
        <taxon>Embryophyta</taxon>
        <taxon>Tracheophyta</taxon>
        <taxon>Spermatophyta</taxon>
        <taxon>Magnoliopsida</taxon>
        <taxon>Liliopsida</taxon>
        <taxon>Poales</taxon>
        <taxon>Poaceae</taxon>
        <taxon>PACMAD clade</taxon>
        <taxon>Arundinoideae</taxon>
        <taxon>Arundineae</taxon>
        <taxon>Arundo</taxon>
    </lineage>
</organism>
<feature type="region of interest" description="Disordered" evidence="1">
    <location>
        <begin position="1"/>
        <end position="26"/>
    </location>
</feature>
<reference evidence="2" key="1">
    <citation type="submission" date="2014-09" db="EMBL/GenBank/DDBJ databases">
        <authorList>
            <person name="Magalhaes I.L.F."/>
            <person name="Oliveira U."/>
            <person name="Santos F.R."/>
            <person name="Vidigal T.H.D.A."/>
            <person name="Brescovit A.D."/>
            <person name="Santos A.J."/>
        </authorList>
    </citation>
    <scope>NUCLEOTIDE SEQUENCE</scope>
    <source>
        <tissue evidence="2">Shoot tissue taken approximately 20 cm above the soil surface</tissue>
    </source>
</reference>
<reference evidence="2" key="2">
    <citation type="journal article" date="2015" name="Data Brief">
        <title>Shoot transcriptome of the giant reed, Arundo donax.</title>
        <authorList>
            <person name="Barrero R.A."/>
            <person name="Guerrero F.D."/>
            <person name="Moolhuijzen P."/>
            <person name="Goolsby J.A."/>
            <person name="Tidwell J."/>
            <person name="Bellgard S.E."/>
            <person name="Bellgard M.I."/>
        </authorList>
    </citation>
    <scope>NUCLEOTIDE SEQUENCE</scope>
    <source>
        <tissue evidence="2">Shoot tissue taken approximately 20 cm above the soil surface</tissue>
    </source>
</reference>
<protein>
    <submittedName>
        <fullName evidence="2">Uncharacterized protein</fullName>
    </submittedName>
</protein>
<accession>A0A0A9BCN1</accession>
<sequence length="230" mass="25574">MESKVRRVHRGQVNPRCRPRARPSHHLPLLFSPRRVQGNTRCQWGHPDGWPTHKPNDAVHGGAKRCGDRSDDDPLVTARQRPNSLAVGPRILWTTGQPASRRFVRVQQRGGSARALLRLLSQTQARTVTPVTDSWAQTERTLAVSRTQHGTPSRAACLAASAVRTSPSRAPTPGQTLVDTRHTRRHRWCCGSRRAWLLAVSFNLSDSNVLPGLADKLCGKKPVYRFKTSG</sequence>
<name>A0A0A9BCN1_ARUDO</name>
<evidence type="ECO:0000313" key="2">
    <source>
        <dbReference type="EMBL" id="JAD57052.1"/>
    </source>
</evidence>
<evidence type="ECO:0000256" key="1">
    <source>
        <dbReference type="SAM" id="MobiDB-lite"/>
    </source>
</evidence>